<sequence length="117" mass="13541">MLYILISTRKILFSQSIEIQNVDGQETFIDPYVPSNFLLVTILGAKAYASFQIIVLWLKRLKAEQFVGCRNQMIPSSGWQRMMGLVQRTSSHQPMAELFTSLNHDLRTLRCREFTGR</sequence>
<reference evidence="1" key="1">
    <citation type="submission" date="2025-08" db="UniProtKB">
        <authorList>
            <consortium name="Ensembl"/>
        </authorList>
    </citation>
    <scope>IDENTIFICATION</scope>
</reference>
<keyword evidence="2" id="KW-1185">Reference proteome</keyword>
<protein>
    <submittedName>
        <fullName evidence="1">Uncharacterized protein</fullName>
    </submittedName>
</protein>
<organism evidence="1 2">
    <name type="scientific">Pelusios castaneus</name>
    <name type="common">West African mud turtle</name>
    <dbReference type="NCBI Taxonomy" id="367368"/>
    <lineage>
        <taxon>Eukaryota</taxon>
        <taxon>Metazoa</taxon>
        <taxon>Chordata</taxon>
        <taxon>Craniata</taxon>
        <taxon>Vertebrata</taxon>
        <taxon>Euteleostomi</taxon>
        <taxon>Archelosauria</taxon>
        <taxon>Testudinata</taxon>
        <taxon>Testudines</taxon>
        <taxon>Pleurodira</taxon>
        <taxon>Pelomedusidae</taxon>
        <taxon>Pelusios</taxon>
    </lineage>
</organism>
<accession>A0A8C8R838</accession>
<evidence type="ECO:0000313" key="1">
    <source>
        <dbReference type="Ensembl" id="ENSPCEP00000001284.1"/>
    </source>
</evidence>
<evidence type="ECO:0000313" key="2">
    <source>
        <dbReference type="Proteomes" id="UP000694393"/>
    </source>
</evidence>
<reference evidence="1" key="2">
    <citation type="submission" date="2025-09" db="UniProtKB">
        <authorList>
            <consortium name="Ensembl"/>
        </authorList>
    </citation>
    <scope>IDENTIFICATION</scope>
</reference>
<dbReference type="Ensembl" id="ENSPCET00000001334.1">
    <property type="protein sequence ID" value="ENSPCEP00000001284.1"/>
    <property type="gene ID" value="ENSPCEG00000001076.1"/>
</dbReference>
<proteinExistence type="predicted"/>
<name>A0A8C8R838_9SAUR</name>
<dbReference type="Proteomes" id="UP000694393">
    <property type="component" value="Unplaced"/>
</dbReference>
<dbReference type="AlphaFoldDB" id="A0A8C8R838"/>